<evidence type="ECO:0000313" key="2">
    <source>
        <dbReference type="EMBL" id="KXG25341.2"/>
    </source>
</evidence>
<feature type="compositionally biased region" description="Low complexity" evidence="1">
    <location>
        <begin position="8"/>
        <end position="23"/>
    </location>
</feature>
<dbReference type="EMBL" id="CM000766">
    <property type="protein sequence ID" value="KXG25341.2"/>
    <property type="molecule type" value="Genomic_DNA"/>
</dbReference>
<organism evidence="2 3">
    <name type="scientific">Sorghum bicolor</name>
    <name type="common">Sorghum</name>
    <name type="synonym">Sorghum vulgare</name>
    <dbReference type="NCBI Taxonomy" id="4558"/>
    <lineage>
        <taxon>Eukaryota</taxon>
        <taxon>Viridiplantae</taxon>
        <taxon>Streptophyta</taxon>
        <taxon>Embryophyta</taxon>
        <taxon>Tracheophyta</taxon>
        <taxon>Spermatophyta</taxon>
        <taxon>Magnoliopsida</taxon>
        <taxon>Liliopsida</taxon>
        <taxon>Poales</taxon>
        <taxon>Poaceae</taxon>
        <taxon>PACMAD clade</taxon>
        <taxon>Panicoideae</taxon>
        <taxon>Andropogonodae</taxon>
        <taxon>Andropogoneae</taxon>
        <taxon>Sorghinae</taxon>
        <taxon>Sorghum</taxon>
    </lineage>
</organism>
<evidence type="ECO:0000256" key="1">
    <source>
        <dbReference type="SAM" id="MobiDB-lite"/>
    </source>
</evidence>
<protein>
    <submittedName>
        <fullName evidence="2">Uncharacterized protein</fullName>
    </submittedName>
</protein>
<proteinExistence type="predicted"/>
<dbReference type="InParanoid" id="A0A1B6PI30"/>
<dbReference type="eggNOG" id="ENOG502R46X">
    <property type="taxonomic scope" value="Eukaryota"/>
</dbReference>
<gene>
    <name evidence="2" type="ORF">SORBI_3007G150900</name>
</gene>
<name>A0A1B6PI30_SORBI</name>
<dbReference type="Proteomes" id="UP000000768">
    <property type="component" value="Chromosome 7"/>
</dbReference>
<dbReference type="OMA" id="RAWMYSA"/>
<sequence>MATNCTPSLHGSSRLSRASSGASMPPPPPPPVLAQKDAQGDTMFTDEEFQALMSGHCELLSFSDNDDLPSPLLSLQLQAQLLCRDDDARFQETPPPFALDDLEVEVEAPISDDDIERLAPLFCDEEIQALFCDEALQALCAAPEQQEQQASMQFSSPRSDDLQAGKKRMSSPPWPSCIADDDDDDGEAAAGPLPLPSTSPPPPPPTKKARTKTKRRRRLVHEPPPLPPRPIKKARTQTKSRSSSHEHAAAARAARLRHRLRRWHNTMATRILMRRFRAPELSRGRTALRCQCPELARLAADEHEPDRVGFGCCALHQDAMPEDRAWMYESAQSHVPLVGGPGEVLVPAVSAGSSKAMVRQYTRWRRSVSMPSRFYVQRAVEKRLAQQQAA</sequence>
<reference evidence="3" key="2">
    <citation type="journal article" date="2018" name="Plant J.">
        <title>The Sorghum bicolor reference genome: improved assembly, gene annotations, a transcriptome atlas, and signatures of genome organization.</title>
        <authorList>
            <person name="McCormick R.F."/>
            <person name="Truong S.K."/>
            <person name="Sreedasyam A."/>
            <person name="Jenkins J."/>
            <person name="Shu S."/>
            <person name="Sims D."/>
            <person name="Kennedy M."/>
            <person name="Amirebrahimi M."/>
            <person name="Weers B.D."/>
            <person name="McKinley B."/>
            <person name="Mattison A."/>
            <person name="Morishige D.T."/>
            <person name="Grimwood J."/>
            <person name="Schmutz J."/>
            <person name="Mullet J.E."/>
        </authorList>
    </citation>
    <scope>NUCLEOTIDE SEQUENCE [LARGE SCALE GENOMIC DNA]</scope>
    <source>
        <strain evidence="3">cv. BTx623</strain>
    </source>
</reference>
<feature type="region of interest" description="Disordered" evidence="1">
    <location>
        <begin position="150"/>
        <end position="254"/>
    </location>
</feature>
<feature type="compositionally biased region" description="Pro residues" evidence="1">
    <location>
        <begin position="193"/>
        <end position="206"/>
    </location>
</feature>
<dbReference type="Gramene" id="KXG25341">
    <property type="protein sequence ID" value="KXG25341"/>
    <property type="gene ID" value="SORBI_3007G150900"/>
</dbReference>
<feature type="region of interest" description="Disordered" evidence="1">
    <location>
        <begin position="1"/>
        <end position="40"/>
    </location>
</feature>
<keyword evidence="3" id="KW-1185">Reference proteome</keyword>
<reference evidence="2 3" key="1">
    <citation type="journal article" date="2009" name="Nature">
        <title>The Sorghum bicolor genome and the diversification of grasses.</title>
        <authorList>
            <person name="Paterson A.H."/>
            <person name="Bowers J.E."/>
            <person name="Bruggmann R."/>
            <person name="Dubchak I."/>
            <person name="Grimwood J."/>
            <person name="Gundlach H."/>
            <person name="Haberer G."/>
            <person name="Hellsten U."/>
            <person name="Mitros T."/>
            <person name="Poliakov A."/>
            <person name="Schmutz J."/>
            <person name="Spannagl M."/>
            <person name="Tang H."/>
            <person name="Wang X."/>
            <person name="Wicker T."/>
            <person name="Bharti A.K."/>
            <person name="Chapman J."/>
            <person name="Feltus F.A."/>
            <person name="Gowik U."/>
            <person name="Grigoriev I.V."/>
            <person name="Lyons E."/>
            <person name="Maher C.A."/>
            <person name="Martis M."/>
            <person name="Narechania A."/>
            <person name="Otillar R.P."/>
            <person name="Penning B.W."/>
            <person name="Salamov A.A."/>
            <person name="Wang Y."/>
            <person name="Zhang L."/>
            <person name="Carpita N.C."/>
            <person name="Freeling M."/>
            <person name="Gingle A.R."/>
            <person name="Hash C.T."/>
            <person name="Keller B."/>
            <person name="Klein P."/>
            <person name="Kresovich S."/>
            <person name="McCann M.C."/>
            <person name="Ming R."/>
            <person name="Peterson D.G."/>
            <person name="Mehboob-ur-Rahman"/>
            <person name="Ware D."/>
            <person name="Westhoff P."/>
            <person name="Mayer K.F."/>
            <person name="Messing J."/>
            <person name="Rokhsar D.S."/>
        </authorList>
    </citation>
    <scope>NUCLEOTIDE SEQUENCE [LARGE SCALE GENOMIC DNA]</scope>
    <source>
        <strain evidence="3">cv. BTx623</strain>
    </source>
</reference>
<dbReference type="AlphaFoldDB" id="A0A1B6PI30"/>
<evidence type="ECO:0000313" key="3">
    <source>
        <dbReference type="Proteomes" id="UP000000768"/>
    </source>
</evidence>
<feature type="compositionally biased region" description="Basic residues" evidence="1">
    <location>
        <begin position="207"/>
        <end position="219"/>
    </location>
</feature>
<accession>A0A1B6PI30</accession>